<keyword evidence="8" id="KW-1185">Reference proteome</keyword>
<feature type="coiled-coil region" evidence="4">
    <location>
        <begin position="563"/>
        <end position="597"/>
    </location>
</feature>
<name>A0AA36IW63_9DINO</name>
<feature type="domain" description="EF-hand" evidence="6">
    <location>
        <begin position="263"/>
        <end position="298"/>
    </location>
</feature>
<evidence type="ECO:0000256" key="4">
    <source>
        <dbReference type="SAM" id="Coils"/>
    </source>
</evidence>
<evidence type="ECO:0000313" key="8">
    <source>
        <dbReference type="Proteomes" id="UP001178507"/>
    </source>
</evidence>
<organism evidence="7 8">
    <name type="scientific">Effrenium voratum</name>
    <dbReference type="NCBI Taxonomy" id="2562239"/>
    <lineage>
        <taxon>Eukaryota</taxon>
        <taxon>Sar</taxon>
        <taxon>Alveolata</taxon>
        <taxon>Dinophyceae</taxon>
        <taxon>Suessiales</taxon>
        <taxon>Symbiodiniaceae</taxon>
        <taxon>Effrenium</taxon>
    </lineage>
</organism>
<evidence type="ECO:0000256" key="2">
    <source>
        <dbReference type="ARBA" id="ARBA00022737"/>
    </source>
</evidence>
<sequence>MMSSFKGSPSPDILATEPQKTQQLGNTLQPGLEHRPFTDDEIKEAFATFDLDNNRFVGAAEISHILKLIGEDVSHQEIDEMIRMCDSDGDGQVTFDEFYKMMTTAAPPLPPPVMSNKKKPYSDQLGGAKRYAKQLTETGPTFAQKAKEDLSQHKGDWRAQQAAAAASAKDRHQRSMTVEALIHKLSGGMGKIKPSQIKKIYKRFGDIDVDKSGAIDYEEFIQAMDMEDTNIARQMFRVFDMDGSGSIELKEFIVVLSRYTAAAKTEKLKFAFMMFDEDGSGLIERRELVEMLRASFVVEGFSPEELEERADKAPDIDEDKYKLYDGRAAGSRPVMPGDPISWREETGSFARPTEELKSLEEWLQQAGRQRERSRSRSKGRQETATAPTAAAAPAPTAPTAVVAPAERFGTSQKDESPSEASIVPLVKAAQTVPMKEEPTSVSRSSLALNADHSELMSSLWAAFGTANAARAKVTQAEQSYCAIQTQLQMAMQKGEEAFVAVNHWGSMVEQLKMEQMTFASMWHEPTLQAQCQQRLGQAMQSQSFAQQSSERAMQGRKAAEGALREANEALLTQQADMRTARDELQQVVNAAEAFLKENGTALPQDKVQPLCALCTRFTQFAHQLGASQD</sequence>
<feature type="domain" description="EF-hand" evidence="6">
    <location>
        <begin position="37"/>
        <end position="72"/>
    </location>
</feature>
<feature type="domain" description="EF-hand" evidence="6">
    <location>
        <begin position="227"/>
        <end position="262"/>
    </location>
</feature>
<evidence type="ECO:0000256" key="5">
    <source>
        <dbReference type="SAM" id="MobiDB-lite"/>
    </source>
</evidence>
<protein>
    <recommendedName>
        <fullName evidence="6">EF-hand domain-containing protein</fullName>
    </recommendedName>
</protein>
<feature type="region of interest" description="Disordered" evidence="5">
    <location>
        <begin position="363"/>
        <end position="399"/>
    </location>
</feature>
<evidence type="ECO:0000313" key="7">
    <source>
        <dbReference type="EMBL" id="CAJ1393988.1"/>
    </source>
</evidence>
<feature type="region of interest" description="Disordered" evidence="5">
    <location>
        <begin position="1"/>
        <end position="33"/>
    </location>
</feature>
<keyword evidence="2" id="KW-0677">Repeat</keyword>
<keyword evidence="4" id="KW-0175">Coiled coil</keyword>
<feature type="domain" description="EF-hand" evidence="6">
    <location>
        <begin position="73"/>
        <end position="108"/>
    </location>
</feature>
<keyword evidence="1" id="KW-0479">Metal-binding</keyword>
<comment type="caution">
    <text evidence="7">The sequence shown here is derived from an EMBL/GenBank/DDBJ whole genome shotgun (WGS) entry which is preliminary data.</text>
</comment>
<dbReference type="SUPFAM" id="SSF47473">
    <property type="entry name" value="EF-hand"/>
    <property type="match status" value="2"/>
</dbReference>
<keyword evidence="3" id="KW-0106">Calcium</keyword>
<feature type="compositionally biased region" description="Polar residues" evidence="5">
    <location>
        <begin position="18"/>
        <end position="29"/>
    </location>
</feature>
<dbReference type="Gene3D" id="1.10.238.10">
    <property type="entry name" value="EF-hand"/>
    <property type="match status" value="2"/>
</dbReference>
<feature type="compositionally biased region" description="Low complexity" evidence="5">
    <location>
        <begin position="383"/>
        <end position="399"/>
    </location>
</feature>
<dbReference type="InterPro" id="IPR002048">
    <property type="entry name" value="EF_hand_dom"/>
</dbReference>
<dbReference type="PANTHER" id="PTHR45942">
    <property type="entry name" value="PROTEIN PHOSPATASE 3 REGULATORY SUBUNIT B ALPHA ISOFORM TYPE 1"/>
    <property type="match status" value="1"/>
</dbReference>
<dbReference type="Pfam" id="PF13499">
    <property type="entry name" value="EF-hand_7"/>
    <property type="match status" value="1"/>
</dbReference>
<dbReference type="PRINTS" id="PR00450">
    <property type="entry name" value="RECOVERIN"/>
</dbReference>
<evidence type="ECO:0000256" key="1">
    <source>
        <dbReference type="ARBA" id="ARBA00022723"/>
    </source>
</evidence>
<dbReference type="InterPro" id="IPR018247">
    <property type="entry name" value="EF_Hand_1_Ca_BS"/>
</dbReference>
<dbReference type="InterPro" id="IPR011992">
    <property type="entry name" value="EF-hand-dom_pair"/>
</dbReference>
<accession>A0AA36IW63</accession>
<dbReference type="EMBL" id="CAUJNA010002702">
    <property type="protein sequence ID" value="CAJ1393988.1"/>
    <property type="molecule type" value="Genomic_DNA"/>
</dbReference>
<reference evidence="7" key="1">
    <citation type="submission" date="2023-08" db="EMBL/GenBank/DDBJ databases">
        <authorList>
            <person name="Chen Y."/>
            <person name="Shah S."/>
            <person name="Dougan E. K."/>
            <person name="Thang M."/>
            <person name="Chan C."/>
        </authorList>
    </citation>
    <scope>NUCLEOTIDE SEQUENCE</scope>
</reference>
<dbReference type="Proteomes" id="UP001178507">
    <property type="component" value="Unassembled WGS sequence"/>
</dbReference>
<dbReference type="CDD" id="cd00051">
    <property type="entry name" value="EFh"/>
    <property type="match status" value="3"/>
</dbReference>
<dbReference type="Pfam" id="PF13202">
    <property type="entry name" value="EF-hand_5"/>
    <property type="match status" value="2"/>
</dbReference>
<gene>
    <name evidence="7" type="ORF">EVOR1521_LOCUS18733</name>
</gene>
<dbReference type="GO" id="GO:0005509">
    <property type="term" value="F:calcium ion binding"/>
    <property type="evidence" value="ECO:0007669"/>
    <property type="project" value="InterPro"/>
</dbReference>
<feature type="domain" description="EF-hand" evidence="6">
    <location>
        <begin position="195"/>
        <end position="224"/>
    </location>
</feature>
<dbReference type="Pfam" id="PF13833">
    <property type="entry name" value="EF-hand_8"/>
    <property type="match status" value="1"/>
</dbReference>
<dbReference type="PROSITE" id="PS00018">
    <property type="entry name" value="EF_HAND_1"/>
    <property type="match status" value="4"/>
</dbReference>
<dbReference type="PROSITE" id="PS50222">
    <property type="entry name" value="EF_HAND_2"/>
    <property type="match status" value="5"/>
</dbReference>
<proteinExistence type="predicted"/>
<evidence type="ECO:0000259" key="6">
    <source>
        <dbReference type="PROSITE" id="PS50222"/>
    </source>
</evidence>
<dbReference type="SMART" id="SM00054">
    <property type="entry name" value="EFh"/>
    <property type="match status" value="5"/>
</dbReference>
<dbReference type="FunFam" id="1.10.238.10:FF:000003">
    <property type="entry name" value="Calmodulin A"/>
    <property type="match status" value="1"/>
</dbReference>
<dbReference type="AlphaFoldDB" id="A0AA36IW63"/>
<evidence type="ECO:0000256" key="3">
    <source>
        <dbReference type="ARBA" id="ARBA00022837"/>
    </source>
</evidence>